<dbReference type="SMART" id="SM01061">
    <property type="entry name" value="CAT_RBD"/>
    <property type="match status" value="1"/>
</dbReference>
<dbReference type="InterPro" id="IPR011608">
    <property type="entry name" value="PRD"/>
</dbReference>
<dbReference type="Gene3D" id="1.10.1790.10">
    <property type="entry name" value="PRD domain"/>
    <property type="match status" value="2"/>
</dbReference>
<dbReference type="InterPro" id="IPR036650">
    <property type="entry name" value="CAT_RNA-bd_dom_sf"/>
</dbReference>
<dbReference type="PANTHER" id="PTHR30185">
    <property type="entry name" value="CRYPTIC BETA-GLUCOSIDE BGL OPERON ANTITERMINATOR"/>
    <property type="match status" value="1"/>
</dbReference>
<dbReference type="GO" id="GO:0003723">
    <property type="term" value="F:RNA binding"/>
    <property type="evidence" value="ECO:0007669"/>
    <property type="project" value="InterPro"/>
</dbReference>
<dbReference type="SUPFAM" id="SSF63520">
    <property type="entry name" value="PTS-regulatory domain, PRD"/>
    <property type="match status" value="2"/>
</dbReference>
<dbReference type="RefSeq" id="WP_054400870.1">
    <property type="nucleotide sequence ID" value="NZ_LIUT01000001.1"/>
</dbReference>
<dbReference type="Proteomes" id="UP000036932">
    <property type="component" value="Unassembled WGS sequence"/>
</dbReference>
<reference evidence="4" key="1">
    <citation type="submission" date="2015-08" db="EMBL/GenBank/DDBJ databases">
        <title>Genome sequencing project for genomic taxonomy and phylogenomics of Bacillus-like bacteria.</title>
        <authorList>
            <person name="Liu B."/>
            <person name="Wang J."/>
            <person name="Zhu Y."/>
            <person name="Liu G."/>
            <person name="Chen Q."/>
            <person name="Chen Z."/>
            <person name="Lan J."/>
            <person name="Che J."/>
            <person name="Ge C."/>
            <person name="Shi H."/>
            <person name="Pan Z."/>
            <person name="Liu X."/>
        </authorList>
    </citation>
    <scope>NUCLEOTIDE SEQUENCE [LARGE SCALE GENOMIC DNA]</scope>
    <source>
        <strain evidence="4">FJAT-22460</strain>
    </source>
</reference>
<evidence type="ECO:0000313" key="4">
    <source>
        <dbReference type="Proteomes" id="UP000036932"/>
    </source>
</evidence>
<comment type="caution">
    <text evidence="3">The sequence shown here is derived from an EMBL/GenBank/DDBJ whole genome shotgun (WGS) entry which is preliminary data.</text>
</comment>
<evidence type="ECO:0000259" key="2">
    <source>
        <dbReference type="PROSITE" id="PS51372"/>
    </source>
</evidence>
<dbReference type="InterPro" id="IPR036634">
    <property type="entry name" value="PRD_sf"/>
</dbReference>
<dbReference type="PANTHER" id="PTHR30185:SF15">
    <property type="entry name" value="CRYPTIC BETA-GLUCOSIDE BGL OPERON ANTITERMINATOR"/>
    <property type="match status" value="1"/>
</dbReference>
<dbReference type="InterPro" id="IPR050661">
    <property type="entry name" value="BglG_antiterminators"/>
</dbReference>
<organism evidence="3 4">
    <name type="scientific">Paenibacillus solani</name>
    <dbReference type="NCBI Taxonomy" id="1705565"/>
    <lineage>
        <taxon>Bacteria</taxon>
        <taxon>Bacillati</taxon>
        <taxon>Bacillota</taxon>
        <taxon>Bacilli</taxon>
        <taxon>Bacillales</taxon>
        <taxon>Paenibacillaceae</taxon>
        <taxon>Paenibacillus</taxon>
    </lineage>
</organism>
<dbReference type="InterPro" id="IPR004341">
    <property type="entry name" value="CAT_RNA-bd_dom"/>
</dbReference>
<dbReference type="PROSITE" id="PS51372">
    <property type="entry name" value="PRD_2"/>
    <property type="match status" value="2"/>
</dbReference>
<dbReference type="Gene3D" id="2.30.24.10">
    <property type="entry name" value="CAT RNA-binding domain"/>
    <property type="match status" value="1"/>
</dbReference>
<evidence type="ECO:0000313" key="3">
    <source>
        <dbReference type="EMBL" id="KOR87813.1"/>
    </source>
</evidence>
<feature type="domain" description="PRD" evidence="2">
    <location>
        <begin position="171"/>
        <end position="279"/>
    </location>
</feature>
<dbReference type="Pfam" id="PF00874">
    <property type="entry name" value="PRD"/>
    <property type="match status" value="2"/>
</dbReference>
<dbReference type="GO" id="GO:0006355">
    <property type="term" value="P:regulation of DNA-templated transcription"/>
    <property type="evidence" value="ECO:0007669"/>
    <property type="project" value="InterPro"/>
</dbReference>
<dbReference type="AlphaFoldDB" id="A0A0M1NZX8"/>
<keyword evidence="1" id="KW-0677">Repeat</keyword>
<proteinExistence type="predicted"/>
<evidence type="ECO:0000256" key="1">
    <source>
        <dbReference type="ARBA" id="ARBA00022737"/>
    </source>
</evidence>
<accession>A0A0M1NZX8</accession>
<dbReference type="PATRIC" id="fig|1705565.3.peg.1981"/>
<keyword evidence="4" id="KW-1185">Reference proteome</keyword>
<protein>
    <recommendedName>
        <fullName evidence="2">PRD domain-containing protein</fullName>
    </recommendedName>
</protein>
<sequence>MRVAKKFNNNIIMSLNENKQEVILIGCGLGFGVSKGDPINKSKIEKTFVLDKNYNREAAFDLLAEIPKEHLDLIKNIIELAESLLEVQLNDYIYLSLSDHLLYAFKRHEAGMDISNPLLNEIKAVYPKEYEAALRALELIFEATGTRLAKDEAGFITLHFVNAQQGQVTINETMKIPKMIKEILRIVESHFSTQLEASSIFYDRFITHLKYFIKRSIDAQNEEDNPQTLSMLKSLRKNTPQVYECVEKVSEYMRESQGITIGDEEKFYLFVYIYKLTTK</sequence>
<feature type="domain" description="PRD" evidence="2">
    <location>
        <begin position="65"/>
        <end position="170"/>
    </location>
</feature>
<gene>
    <name evidence="3" type="ORF">AM231_00750</name>
</gene>
<name>A0A0M1NZX8_9BACL</name>
<dbReference type="Pfam" id="PF03123">
    <property type="entry name" value="CAT_RBD"/>
    <property type="match status" value="1"/>
</dbReference>
<dbReference type="EMBL" id="LIUT01000001">
    <property type="protein sequence ID" value="KOR87813.1"/>
    <property type="molecule type" value="Genomic_DNA"/>
</dbReference>
<dbReference type="SUPFAM" id="SSF50151">
    <property type="entry name" value="SacY-like RNA-binding domain"/>
    <property type="match status" value="1"/>
</dbReference>